<sequence>MPLPIDPAEAAAAAAALVASTFPAVFTRTNLWEPLSLAAPSAQASATTSRPLGNDTPQKTDPLPQTLLAGTDDAAKPIAP</sequence>
<feature type="region of interest" description="Disordered" evidence="1">
    <location>
        <begin position="38"/>
        <end position="80"/>
    </location>
</feature>
<protein>
    <submittedName>
        <fullName evidence="2">Uncharacterized protein</fullName>
    </submittedName>
</protein>
<accession>A0AA40FLD8</accession>
<dbReference type="AlphaFoldDB" id="A0AA40FLD8"/>
<reference evidence="2" key="1">
    <citation type="submission" date="2021-10" db="EMBL/GenBank/DDBJ databases">
        <title>Melipona bicolor Genome sequencing and assembly.</title>
        <authorList>
            <person name="Araujo N.S."/>
            <person name="Arias M.C."/>
        </authorList>
    </citation>
    <scope>NUCLEOTIDE SEQUENCE</scope>
    <source>
        <strain evidence="2">USP_2M_L1-L4_2017</strain>
        <tissue evidence="2">Whole body</tissue>
    </source>
</reference>
<comment type="caution">
    <text evidence="2">The sequence shown here is derived from an EMBL/GenBank/DDBJ whole genome shotgun (WGS) entry which is preliminary data.</text>
</comment>
<gene>
    <name evidence="2" type="ORF">K0M31_010839</name>
</gene>
<feature type="compositionally biased region" description="Low complexity" evidence="1">
    <location>
        <begin position="38"/>
        <end position="49"/>
    </location>
</feature>
<proteinExistence type="predicted"/>
<dbReference type="Proteomes" id="UP001177670">
    <property type="component" value="Unassembled WGS sequence"/>
</dbReference>
<evidence type="ECO:0000313" key="2">
    <source>
        <dbReference type="EMBL" id="KAK1121058.1"/>
    </source>
</evidence>
<organism evidence="2 3">
    <name type="scientific">Melipona bicolor</name>
    <dbReference type="NCBI Taxonomy" id="60889"/>
    <lineage>
        <taxon>Eukaryota</taxon>
        <taxon>Metazoa</taxon>
        <taxon>Ecdysozoa</taxon>
        <taxon>Arthropoda</taxon>
        <taxon>Hexapoda</taxon>
        <taxon>Insecta</taxon>
        <taxon>Pterygota</taxon>
        <taxon>Neoptera</taxon>
        <taxon>Endopterygota</taxon>
        <taxon>Hymenoptera</taxon>
        <taxon>Apocrita</taxon>
        <taxon>Aculeata</taxon>
        <taxon>Apoidea</taxon>
        <taxon>Anthophila</taxon>
        <taxon>Apidae</taxon>
        <taxon>Melipona</taxon>
    </lineage>
</organism>
<evidence type="ECO:0000256" key="1">
    <source>
        <dbReference type="SAM" id="MobiDB-lite"/>
    </source>
</evidence>
<keyword evidence="3" id="KW-1185">Reference proteome</keyword>
<evidence type="ECO:0000313" key="3">
    <source>
        <dbReference type="Proteomes" id="UP001177670"/>
    </source>
</evidence>
<dbReference type="EMBL" id="JAHYIQ010000028">
    <property type="protein sequence ID" value="KAK1121058.1"/>
    <property type="molecule type" value="Genomic_DNA"/>
</dbReference>
<name>A0AA40FLD8_9HYME</name>